<accession>A0ABT9GRU4</accession>
<keyword evidence="5" id="KW-1185">Reference proteome</keyword>
<dbReference type="Pfam" id="PF03961">
    <property type="entry name" value="FapA"/>
    <property type="match status" value="1"/>
</dbReference>
<dbReference type="EMBL" id="JAUZVY010000004">
    <property type="protein sequence ID" value="MDP4529654.1"/>
    <property type="molecule type" value="Genomic_DNA"/>
</dbReference>
<evidence type="ECO:0000259" key="3">
    <source>
        <dbReference type="Pfam" id="PF20250"/>
    </source>
</evidence>
<sequence>MSESAIRFLEKEQQVHAVVPVAEQALTVDVLKEHLQAAGFGRCKLVPEQIKNLLAHYEQEQQKVKEKLQAPGSKELTYWVAEKIPAELSFNIAEDKMSASAHITAAYGGEPVSANALVKTAQKEGIVFGFIKNNIIHLVAQASKAEPGTKLKHVIAQGRAVTQGENSRFEPLIPSMESRRNRPVLNPEDKKADLRDFGVIPSIAPGEPLMRRHPPTTGKEGMTVTGEPIPAMPGLTVEWNLGEGVGLSAEDPDLLKATKDGLPRVIEAGATVDDVFSVKEVDNSTGHIIFKGSVVVNGDVHEGLKVIAGGNIFVKGVVEGTLLEAGGDVTIQGAVIGHQVSNPDAGSEYSTVVKAKGDIQCNMAQYARFGCGGNLYVNKQLVHSAVEAHSVYAGPEEKPTGKIIGGNFYLDKGVYAGSIGALSISSILIRLNRLTDPIVEKQEVLRASVTGLKHDMEGVKEKIEQFKKLEGSAAIEARLNELTTEFEDYRRTATELIADIRKLEEQRKALLAQAEVIARNELFSAVEVHFDKEIVRSRREYGPSKIHLVGVKPEIEPL</sequence>
<evidence type="ECO:0000313" key="4">
    <source>
        <dbReference type="EMBL" id="MDP4529654.1"/>
    </source>
</evidence>
<evidence type="ECO:0000313" key="5">
    <source>
        <dbReference type="Proteomes" id="UP001236258"/>
    </source>
</evidence>
<gene>
    <name evidence="4" type="ORF">Q3O59_11540</name>
</gene>
<evidence type="ECO:0000256" key="2">
    <source>
        <dbReference type="SAM" id="MobiDB-lite"/>
    </source>
</evidence>
<dbReference type="RefSeq" id="WP_305945718.1">
    <property type="nucleotide sequence ID" value="NZ_JAUZVY010000004.1"/>
</dbReference>
<feature type="domain" description="Flagellar Assembly Protein A N-terminal region" evidence="3">
    <location>
        <begin position="89"/>
        <end position="266"/>
    </location>
</feature>
<dbReference type="InterPro" id="IPR016098">
    <property type="entry name" value="CAP/MinC_C"/>
</dbReference>
<dbReference type="InterPro" id="IPR046866">
    <property type="entry name" value="FapA_N"/>
</dbReference>
<feature type="coiled-coil region" evidence="1">
    <location>
        <begin position="472"/>
        <end position="520"/>
    </location>
</feature>
<keyword evidence="1" id="KW-0175">Coiled coil</keyword>
<dbReference type="PANTHER" id="PTHR38032">
    <property type="entry name" value="POLYMERASE-RELATED"/>
    <property type="match status" value="1"/>
</dbReference>
<dbReference type="Proteomes" id="UP001236258">
    <property type="component" value="Unassembled WGS sequence"/>
</dbReference>
<name>A0ABT9GRU4_9GAMM</name>
<comment type="caution">
    <text evidence="4">The sequence shown here is derived from an EMBL/GenBank/DDBJ whole genome shotgun (WGS) entry which is preliminary data.</text>
</comment>
<dbReference type="PANTHER" id="PTHR38032:SF1">
    <property type="entry name" value="RNA-BINDING PROTEIN KHPB N-TERMINAL DOMAIN-CONTAINING PROTEIN"/>
    <property type="match status" value="1"/>
</dbReference>
<organism evidence="4 5">
    <name type="scientific">Alkalimonas delamerensis</name>
    <dbReference type="NCBI Taxonomy" id="265981"/>
    <lineage>
        <taxon>Bacteria</taxon>
        <taxon>Pseudomonadati</taxon>
        <taxon>Pseudomonadota</taxon>
        <taxon>Gammaproteobacteria</taxon>
        <taxon>Alkalimonas</taxon>
    </lineage>
</organism>
<evidence type="ECO:0000256" key="1">
    <source>
        <dbReference type="SAM" id="Coils"/>
    </source>
</evidence>
<dbReference type="SUPFAM" id="SSF63848">
    <property type="entry name" value="Cell-division inhibitor MinC, C-terminal domain"/>
    <property type="match status" value="1"/>
</dbReference>
<protein>
    <submittedName>
        <fullName evidence="4">FapA family protein</fullName>
    </submittedName>
</protein>
<dbReference type="InterPro" id="IPR005646">
    <property type="entry name" value="FapA"/>
</dbReference>
<dbReference type="Gene3D" id="2.160.20.70">
    <property type="match status" value="1"/>
</dbReference>
<feature type="region of interest" description="Disordered" evidence="2">
    <location>
        <begin position="204"/>
        <end position="223"/>
    </location>
</feature>
<proteinExistence type="predicted"/>
<dbReference type="Pfam" id="PF20250">
    <property type="entry name" value="FapA_N"/>
    <property type="match status" value="1"/>
</dbReference>
<dbReference type="InterPro" id="IPR036145">
    <property type="entry name" value="MinC_C_sf"/>
</dbReference>
<dbReference type="InterPro" id="IPR046865">
    <property type="entry name" value="FapA_b_solenoid"/>
</dbReference>
<reference evidence="4 5" key="1">
    <citation type="submission" date="2023-08" db="EMBL/GenBank/DDBJ databases">
        <authorList>
            <person name="Joshi A."/>
            <person name="Thite S."/>
        </authorList>
    </citation>
    <scope>NUCLEOTIDE SEQUENCE [LARGE SCALE GENOMIC DNA]</scope>
    <source>
        <strain evidence="4 5">1E1</strain>
    </source>
</reference>